<comment type="caution">
    <text evidence="2">The sequence shown here is derived from an EMBL/GenBank/DDBJ whole genome shotgun (WGS) entry which is preliminary data.</text>
</comment>
<feature type="chain" id="PRO_5045184782" description="DUF4397 domain-containing protein" evidence="1">
    <location>
        <begin position="31"/>
        <end position="267"/>
    </location>
</feature>
<evidence type="ECO:0000313" key="2">
    <source>
        <dbReference type="EMBL" id="MST33035.1"/>
    </source>
</evidence>
<name>A0ABW9QU02_9ACTN</name>
<gene>
    <name evidence="2" type="ORF">GHK86_09925</name>
</gene>
<dbReference type="EMBL" id="WJHE01000463">
    <property type="protein sequence ID" value="MST33035.1"/>
    <property type="molecule type" value="Genomic_DNA"/>
</dbReference>
<organism evidence="2 3">
    <name type="scientific">Acidiferrimicrobium australe</name>
    <dbReference type="NCBI Taxonomy" id="2664430"/>
    <lineage>
        <taxon>Bacteria</taxon>
        <taxon>Bacillati</taxon>
        <taxon>Actinomycetota</taxon>
        <taxon>Acidimicrobiia</taxon>
        <taxon>Acidimicrobiales</taxon>
        <taxon>Acidimicrobiaceae</taxon>
        <taxon>Acidiferrimicrobium</taxon>
    </lineage>
</organism>
<keyword evidence="1" id="KW-0732">Signal</keyword>
<sequence length="267" mass="26816">MTLGRRRMLMGVASLVTVGAMALAPGSAIAAGHGGRKGGGGGETTVANNLSVPAVFVDNPGFGLTTADLQVPTGEPSSGYQVPGEYFVQGINHWQAEFEVVPAGVATATAAWGDNLTGSASLAAGHPIRVEMALTDDQVVLPGYTVVKLDTTVADRLAPYGTKAIPGPDGTYTAETTDMPARVWVAGATLSVTDPAGATTTFPMPGEINATGAVVFGYNWRPSEPGGYTLAFHVPAGSVNITNSTTLAVTVKSGSGGGRGGGGGGRR</sequence>
<evidence type="ECO:0000313" key="3">
    <source>
        <dbReference type="Proteomes" id="UP000437736"/>
    </source>
</evidence>
<feature type="signal peptide" evidence="1">
    <location>
        <begin position="1"/>
        <end position="30"/>
    </location>
</feature>
<evidence type="ECO:0000256" key="1">
    <source>
        <dbReference type="SAM" id="SignalP"/>
    </source>
</evidence>
<accession>A0ABW9QU02</accession>
<dbReference type="Proteomes" id="UP000437736">
    <property type="component" value="Unassembled WGS sequence"/>
</dbReference>
<dbReference type="InterPro" id="IPR006311">
    <property type="entry name" value="TAT_signal"/>
</dbReference>
<protein>
    <recommendedName>
        <fullName evidence="4">DUF4397 domain-containing protein</fullName>
    </recommendedName>
</protein>
<dbReference type="PROSITE" id="PS51318">
    <property type="entry name" value="TAT"/>
    <property type="match status" value="1"/>
</dbReference>
<evidence type="ECO:0008006" key="4">
    <source>
        <dbReference type="Google" id="ProtNLM"/>
    </source>
</evidence>
<keyword evidence="3" id="KW-1185">Reference proteome</keyword>
<proteinExistence type="predicted"/>
<reference evidence="2 3" key="1">
    <citation type="submission" date="2019-11" db="EMBL/GenBank/DDBJ databases">
        <title>Acidiferrimicrobium australis gen. nov., sp. nov., an acidophilic and obligately heterotrophic, member of the Actinobacteria that catalyses dissimilatory oxido- reduction of iron isolated from metal-rich acidic water in Chile.</title>
        <authorList>
            <person name="Gonzalez D."/>
            <person name="Huber K."/>
            <person name="Hedrich S."/>
            <person name="Rojas-Villalobos C."/>
            <person name="Quatrini R."/>
            <person name="Dinamarca M.A."/>
            <person name="Schwarz A."/>
            <person name="Canales C."/>
            <person name="Nancucheo I."/>
        </authorList>
    </citation>
    <scope>NUCLEOTIDE SEQUENCE [LARGE SCALE GENOMIC DNA]</scope>
    <source>
        <strain evidence="2 3">USS-CCA1</strain>
    </source>
</reference>